<evidence type="ECO:0000256" key="1">
    <source>
        <dbReference type="SAM" id="MobiDB-lite"/>
    </source>
</evidence>
<gene>
    <name evidence="2" type="ORF">HPP92_011857</name>
</gene>
<feature type="region of interest" description="Disordered" evidence="1">
    <location>
        <begin position="43"/>
        <end position="117"/>
    </location>
</feature>
<proteinExistence type="predicted"/>
<evidence type="ECO:0000313" key="2">
    <source>
        <dbReference type="EMBL" id="KAG0480999.1"/>
    </source>
</evidence>
<accession>A0A835UYU8</accession>
<dbReference type="EMBL" id="JADCNL010000005">
    <property type="protein sequence ID" value="KAG0480999.1"/>
    <property type="molecule type" value="Genomic_DNA"/>
</dbReference>
<feature type="compositionally biased region" description="Polar residues" evidence="1">
    <location>
        <begin position="74"/>
        <end position="85"/>
    </location>
</feature>
<dbReference type="AlphaFoldDB" id="A0A835UYU8"/>
<evidence type="ECO:0000313" key="3">
    <source>
        <dbReference type="Proteomes" id="UP000636800"/>
    </source>
</evidence>
<dbReference type="OrthoDB" id="411524at2759"/>
<dbReference type="Proteomes" id="UP000636800">
    <property type="component" value="Chromosome 5"/>
</dbReference>
<feature type="compositionally biased region" description="Low complexity" evidence="1">
    <location>
        <begin position="43"/>
        <end position="52"/>
    </location>
</feature>
<comment type="caution">
    <text evidence="2">The sequence shown here is derived from an EMBL/GenBank/DDBJ whole genome shotgun (WGS) entry which is preliminary data.</text>
</comment>
<feature type="compositionally biased region" description="Basic and acidic residues" evidence="1">
    <location>
        <begin position="61"/>
        <end position="72"/>
    </location>
</feature>
<organism evidence="2 3">
    <name type="scientific">Vanilla planifolia</name>
    <name type="common">Vanilla</name>
    <dbReference type="NCBI Taxonomy" id="51239"/>
    <lineage>
        <taxon>Eukaryota</taxon>
        <taxon>Viridiplantae</taxon>
        <taxon>Streptophyta</taxon>
        <taxon>Embryophyta</taxon>
        <taxon>Tracheophyta</taxon>
        <taxon>Spermatophyta</taxon>
        <taxon>Magnoliopsida</taxon>
        <taxon>Liliopsida</taxon>
        <taxon>Asparagales</taxon>
        <taxon>Orchidaceae</taxon>
        <taxon>Vanilloideae</taxon>
        <taxon>Vanilleae</taxon>
        <taxon>Vanilla</taxon>
    </lineage>
</organism>
<sequence length="117" mass="12972">MPCTAETLGSAAFHKSLKRKKKKKKKPSFLLQSPSAVAITSTTAAAPALRRAPNPPLFQTRRYDAAAHRESESIEPTNSNYSADSTHAPRSPPPSRDLCHENLKKTRGLRYRSLFPE</sequence>
<keyword evidence="3" id="KW-1185">Reference proteome</keyword>
<name>A0A835UYU8_VANPL</name>
<reference evidence="2 3" key="1">
    <citation type="journal article" date="2020" name="Nat. Food">
        <title>A phased Vanilla planifolia genome enables genetic improvement of flavour and production.</title>
        <authorList>
            <person name="Hasing T."/>
            <person name="Tang H."/>
            <person name="Brym M."/>
            <person name="Khazi F."/>
            <person name="Huang T."/>
            <person name="Chambers A.H."/>
        </authorList>
    </citation>
    <scope>NUCLEOTIDE SEQUENCE [LARGE SCALE GENOMIC DNA]</scope>
    <source>
        <tissue evidence="2">Leaf</tissue>
    </source>
</reference>
<protein>
    <submittedName>
        <fullName evidence="2">Uncharacterized protein</fullName>
    </submittedName>
</protein>